<reference evidence="2" key="1">
    <citation type="submission" date="2022-11" db="UniProtKB">
        <authorList>
            <consortium name="WormBaseParasite"/>
        </authorList>
    </citation>
    <scope>IDENTIFICATION</scope>
</reference>
<accession>A0AC35FTB6</accession>
<dbReference type="Proteomes" id="UP000887580">
    <property type="component" value="Unplaced"/>
</dbReference>
<sequence length="155" mass="17630">MPAYTSILFRRWFFHDRCPYPKILALVVTDGVVSDSRKLTTVVFYTDNSRLKQFISNIQLESTNSILRGTPLVESIAEMLDQLGYAYREYYATGGIPRQHGIPTWAFQLSGISVLLVIIAMSFEWCIVRRKILVNRSHSGMNPAGAARSKTHLIF</sequence>
<evidence type="ECO:0000313" key="2">
    <source>
        <dbReference type="WBParaSite" id="PS1159_v2.g20156.t1"/>
    </source>
</evidence>
<name>A0AC35FTB6_9BILA</name>
<proteinExistence type="predicted"/>
<organism evidence="1 2">
    <name type="scientific">Panagrolaimus sp. PS1159</name>
    <dbReference type="NCBI Taxonomy" id="55785"/>
    <lineage>
        <taxon>Eukaryota</taxon>
        <taxon>Metazoa</taxon>
        <taxon>Ecdysozoa</taxon>
        <taxon>Nematoda</taxon>
        <taxon>Chromadorea</taxon>
        <taxon>Rhabditida</taxon>
        <taxon>Tylenchina</taxon>
        <taxon>Panagrolaimomorpha</taxon>
        <taxon>Panagrolaimoidea</taxon>
        <taxon>Panagrolaimidae</taxon>
        <taxon>Panagrolaimus</taxon>
    </lineage>
</organism>
<dbReference type="WBParaSite" id="PS1159_v2.g20156.t1">
    <property type="protein sequence ID" value="PS1159_v2.g20156.t1"/>
    <property type="gene ID" value="PS1159_v2.g20156"/>
</dbReference>
<protein>
    <submittedName>
        <fullName evidence="2">Uncharacterized protein</fullName>
    </submittedName>
</protein>
<evidence type="ECO:0000313" key="1">
    <source>
        <dbReference type="Proteomes" id="UP000887580"/>
    </source>
</evidence>